<evidence type="ECO:0000313" key="3">
    <source>
        <dbReference type="EMBL" id="CAK0755652.1"/>
    </source>
</evidence>
<evidence type="ECO:0008006" key="5">
    <source>
        <dbReference type="Google" id="ProtNLM"/>
    </source>
</evidence>
<sequence>MEFSEIKAQRYQQAIEAVVRELQKKHLNPAMKESFLCSAECIDGNRPQAEIERCLQKCQAKPTAVKEIIEGRMKEYQARMQRCLQRCQDQVQESVPSEPSEKDIQKAQGKLAVCFANCAEEYEGKLDKLKVDIAADLSRLTSRLH</sequence>
<dbReference type="AlphaFoldDB" id="A0AAV1HVL0"/>
<organism evidence="3 4">
    <name type="scientific">Coccomyxa viridis</name>
    <dbReference type="NCBI Taxonomy" id="1274662"/>
    <lineage>
        <taxon>Eukaryota</taxon>
        <taxon>Viridiplantae</taxon>
        <taxon>Chlorophyta</taxon>
        <taxon>core chlorophytes</taxon>
        <taxon>Trebouxiophyceae</taxon>
        <taxon>Trebouxiophyceae incertae sedis</taxon>
        <taxon>Coccomyxaceae</taxon>
        <taxon>Coccomyxa</taxon>
    </lineage>
</organism>
<comment type="similarity">
    <text evidence="1">Belongs to the FAM136 family.</text>
</comment>
<dbReference type="EMBL" id="CAUYUE010000003">
    <property type="protein sequence ID" value="CAK0755652.1"/>
    <property type="molecule type" value="Genomic_DNA"/>
</dbReference>
<reference evidence="3 4" key="1">
    <citation type="submission" date="2023-10" db="EMBL/GenBank/DDBJ databases">
        <authorList>
            <person name="Maclean D."/>
            <person name="Macfadyen A."/>
        </authorList>
    </citation>
    <scope>NUCLEOTIDE SEQUENCE [LARGE SCALE GENOMIC DNA]</scope>
</reference>
<protein>
    <recommendedName>
        <fullName evidence="5">Protein FAM136A</fullName>
    </recommendedName>
</protein>
<keyword evidence="2" id="KW-0175">Coiled coil</keyword>
<dbReference type="InterPro" id="IPR008560">
    <property type="entry name" value="DUF842_euk"/>
</dbReference>
<feature type="coiled-coil region" evidence="2">
    <location>
        <begin position="66"/>
        <end position="93"/>
    </location>
</feature>
<dbReference type="Proteomes" id="UP001314263">
    <property type="component" value="Unassembled WGS sequence"/>
</dbReference>
<accession>A0AAV1HVL0</accession>
<dbReference type="PANTHER" id="PTHR21096:SF0">
    <property type="entry name" value="PROTEIN FAM136A"/>
    <property type="match status" value="1"/>
</dbReference>
<evidence type="ECO:0000256" key="1">
    <source>
        <dbReference type="ARBA" id="ARBA00009952"/>
    </source>
</evidence>
<comment type="caution">
    <text evidence="3">The sequence shown here is derived from an EMBL/GenBank/DDBJ whole genome shotgun (WGS) entry which is preliminary data.</text>
</comment>
<gene>
    <name evidence="3" type="ORF">CVIRNUC_002391</name>
</gene>
<evidence type="ECO:0000313" key="4">
    <source>
        <dbReference type="Proteomes" id="UP001314263"/>
    </source>
</evidence>
<dbReference type="GO" id="GO:0005737">
    <property type="term" value="C:cytoplasm"/>
    <property type="evidence" value="ECO:0007669"/>
    <property type="project" value="TreeGrafter"/>
</dbReference>
<proteinExistence type="inferred from homology"/>
<name>A0AAV1HVL0_9CHLO</name>
<dbReference type="PANTHER" id="PTHR21096">
    <property type="entry name" value="PROTEIN FAM136A"/>
    <property type="match status" value="1"/>
</dbReference>
<keyword evidence="4" id="KW-1185">Reference proteome</keyword>
<evidence type="ECO:0000256" key="2">
    <source>
        <dbReference type="SAM" id="Coils"/>
    </source>
</evidence>
<dbReference type="Pfam" id="PF05811">
    <property type="entry name" value="DUF842"/>
    <property type="match status" value="1"/>
</dbReference>